<reference evidence="2 3" key="1">
    <citation type="submission" date="2017-10" db="EMBL/GenBank/DDBJ databases">
        <title>Genomics of the genus Arcobacter.</title>
        <authorList>
            <person name="Perez-Cataluna A."/>
            <person name="Figueras M.J."/>
        </authorList>
    </citation>
    <scope>NUCLEOTIDE SEQUENCE [LARGE SCALE GENOMIC DNA]</scope>
    <source>
        <strain evidence="2 3">CECT 8993</strain>
    </source>
</reference>
<dbReference type="Proteomes" id="UP000290172">
    <property type="component" value="Unassembled WGS sequence"/>
</dbReference>
<keyword evidence="1" id="KW-1133">Transmembrane helix</keyword>
<evidence type="ECO:0000256" key="1">
    <source>
        <dbReference type="SAM" id="Phobius"/>
    </source>
</evidence>
<organism evidence="2 3">
    <name type="scientific">Halarcobacter ebronensis</name>
    <dbReference type="NCBI Taxonomy" id="1462615"/>
    <lineage>
        <taxon>Bacteria</taxon>
        <taxon>Pseudomonadati</taxon>
        <taxon>Campylobacterota</taxon>
        <taxon>Epsilonproteobacteria</taxon>
        <taxon>Campylobacterales</taxon>
        <taxon>Arcobacteraceae</taxon>
        <taxon>Halarcobacter</taxon>
    </lineage>
</organism>
<dbReference type="RefSeq" id="WP_128982353.1">
    <property type="nucleotide sequence ID" value="NZ_PDKJ01000011.1"/>
</dbReference>
<proteinExistence type="predicted"/>
<feature type="transmembrane region" description="Helical" evidence="1">
    <location>
        <begin position="5"/>
        <end position="24"/>
    </location>
</feature>
<keyword evidence="1" id="KW-0812">Transmembrane</keyword>
<dbReference type="AlphaFoldDB" id="A0A4Q0YBT6"/>
<keyword evidence="1" id="KW-0472">Membrane</keyword>
<protein>
    <submittedName>
        <fullName evidence="2">Uncharacterized protein</fullName>
    </submittedName>
</protein>
<feature type="transmembrane region" description="Helical" evidence="1">
    <location>
        <begin position="44"/>
        <end position="67"/>
    </location>
</feature>
<sequence>MGLKAYIGFSLLLIVVIGITAFGIEGGNYEVKFFDFSLNLPVVAWVLLPMIVLFVLSLLHLIFYGSVNYFKNRAYLKDEETILESLKTFLLQKEEKNRLSTNGFKTVFNILSQLKLDVKDNTFTSSSEELNKIVSNIKDIKAGKFVSEKEIKLDSNSELAKQNLINKINEQADYSLDILKRSEQYPEEVVKIAFFNVLENKAMTTIKKVYENVKLDKEMAYKLFLKDSENIEFGFTKDELLKIIKPLNYSKKEFITLAKLYKEVLSPDRILELFETLSEENEEALDAYLYILCELEMIDSVRDILSGHDKNELVAFRALIDLKEAGKQYSLDNISYNN</sequence>
<name>A0A4Q0YBT6_9BACT</name>
<accession>A0A4Q0YBT6</accession>
<dbReference type="EMBL" id="PDKJ01000011">
    <property type="protein sequence ID" value="RXJ67004.1"/>
    <property type="molecule type" value="Genomic_DNA"/>
</dbReference>
<evidence type="ECO:0000313" key="3">
    <source>
        <dbReference type="Proteomes" id="UP000290172"/>
    </source>
</evidence>
<gene>
    <name evidence="2" type="ORF">CRV08_11780</name>
</gene>
<evidence type="ECO:0000313" key="2">
    <source>
        <dbReference type="EMBL" id="RXJ67004.1"/>
    </source>
</evidence>
<comment type="caution">
    <text evidence="2">The sequence shown here is derived from an EMBL/GenBank/DDBJ whole genome shotgun (WGS) entry which is preliminary data.</text>
</comment>